<organism evidence="1">
    <name type="scientific">Oikopleura dioica</name>
    <name type="common">Tunicate</name>
    <dbReference type="NCBI Taxonomy" id="34765"/>
    <lineage>
        <taxon>Eukaryota</taxon>
        <taxon>Metazoa</taxon>
        <taxon>Chordata</taxon>
        <taxon>Tunicata</taxon>
        <taxon>Appendicularia</taxon>
        <taxon>Copelata</taxon>
        <taxon>Oikopleuridae</taxon>
        <taxon>Oikopleura</taxon>
    </lineage>
</organism>
<evidence type="ECO:0000313" key="1">
    <source>
        <dbReference type="EMBL" id="CBY39160.1"/>
    </source>
</evidence>
<sequence>MWSVGAMLARLSPDVPGKGSVPLRIRKEWTRRTLIRKHEDHPMSQLLSDRYLAGLAMCKKDWIDAIDILCDANPSKRIRINEAAETRSGAVLLRVKQLIAKHKDRNEKDLLVLREEDSSFEHVCRDLSLDAAGFDAKLTRVATLTEKGTVIYDVLRPSAKPMLIPSAKKLAIFSSSFMANRVFPSTSSLDSGDFPFRGYKFVLADTSALKRMVRKAFEGGVAVSRIFHRNSELFDFCKGLDAGIDDIESSSVSLFVSFE</sequence>
<name>E4YUM1_OIKDI</name>
<protein>
    <submittedName>
        <fullName evidence="1">Uncharacterized protein</fullName>
    </submittedName>
</protein>
<dbReference type="AlphaFoldDB" id="E4YUM1"/>
<dbReference type="EMBL" id="FN655446">
    <property type="protein sequence ID" value="CBY39160.1"/>
    <property type="molecule type" value="Genomic_DNA"/>
</dbReference>
<reference evidence="1" key="1">
    <citation type="journal article" date="2010" name="Science">
        <title>Plasticity of animal genome architecture unmasked by rapid evolution of a pelagic tunicate.</title>
        <authorList>
            <person name="Denoeud F."/>
            <person name="Henriet S."/>
            <person name="Mungpakdee S."/>
            <person name="Aury J.M."/>
            <person name="Da Silva C."/>
            <person name="Brinkmann H."/>
            <person name="Mikhaleva J."/>
            <person name="Olsen L.C."/>
            <person name="Jubin C."/>
            <person name="Canestro C."/>
            <person name="Bouquet J.M."/>
            <person name="Danks G."/>
            <person name="Poulain J."/>
            <person name="Campsteijn C."/>
            <person name="Adamski M."/>
            <person name="Cross I."/>
            <person name="Yadetie F."/>
            <person name="Muffato M."/>
            <person name="Louis A."/>
            <person name="Butcher S."/>
            <person name="Tsagkogeorga G."/>
            <person name="Konrad A."/>
            <person name="Singh S."/>
            <person name="Jensen M.F."/>
            <person name="Cong E.H."/>
            <person name="Eikeseth-Otteraa H."/>
            <person name="Noel B."/>
            <person name="Anthouard V."/>
            <person name="Porcel B.M."/>
            <person name="Kachouri-Lafond R."/>
            <person name="Nishino A."/>
            <person name="Ugolini M."/>
            <person name="Chourrout P."/>
            <person name="Nishida H."/>
            <person name="Aasland R."/>
            <person name="Huzurbazar S."/>
            <person name="Westhof E."/>
            <person name="Delsuc F."/>
            <person name="Lehrach H."/>
            <person name="Reinhardt R."/>
            <person name="Weissenbach J."/>
            <person name="Roy S.W."/>
            <person name="Artiguenave F."/>
            <person name="Postlethwait J.H."/>
            <person name="Manak J.R."/>
            <person name="Thompson E.M."/>
            <person name="Jaillon O."/>
            <person name="Du Pasquier L."/>
            <person name="Boudinot P."/>
            <person name="Liberles D.A."/>
            <person name="Volff J.N."/>
            <person name="Philippe H."/>
            <person name="Lenhard B."/>
            <person name="Roest Crollius H."/>
            <person name="Wincker P."/>
            <person name="Chourrout D."/>
        </authorList>
    </citation>
    <scope>NUCLEOTIDE SEQUENCE [LARGE SCALE GENOMIC DNA]</scope>
</reference>
<accession>E4YUM1</accession>
<gene>
    <name evidence="1" type="ORF">GSOID_T00019709001</name>
</gene>
<proteinExistence type="predicted"/>
<dbReference type="Proteomes" id="UP000011014">
    <property type="component" value="Unassembled WGS sequence"/>
</dbReference>